<reference evidence="2 3" key="1">
    <citation type="submission" date="2020-01" db="EMBL/GenBank/DDBJ databases">
        <title>Insect and environment-associated Actinomycetes.</title>
        <authorList>
            <person name="Currrie C."/>
            <person name="Chevrette M."/>
            <person name="Carlson C."/>
            <person name="Stubbendieck R."/>
            <person name="Wendt-Pienkowski E."/>
        </authorList>
    </citation>
    <scope>NUCLEOTIDE SEQUENCE [LARGE SCALE GENOMIC DNA]</scope>
    <source>
        <strain evidence="2 3">SID10258</strain>
    </source>
</reference>
<dbReference type="EMBL" id="JAAGLI010000088">
    <property type="protein sequence ID" value="NEA21432.1"/>
    <property type="molecule type" value="Genomic_DNA"/>
</dbReference>
<name>A0A6L9Q8Q1_9ACTN</name>
<evidence type="ECO:0000256" key="1">
    <source>
        <dbReference type="SAM" id="MobiDB-lite"/>
    </source>
</evidence>
<proteinExistence type="predicted"/>
<feature type="compositionally biased region" description="Low complexity" evidence="1">
    <location>
        <begin position="74"/>
        <end position="85"/>
    </location>
</feature>
<dbReference type="Proteomes" id="UP000475532">
    <property type="component" value="Unassembled WGS sequence"/>
</dbReference>
<sequence length="118" mass="13140">MTEQAGGPAADVDAAARDRVRPPVRPAPEPVTARKPSRDPERADIERLKRRLEHLFPSRHHRAPRDAPAVATKSAPSSHPEAAPPTTVSPDDALRHLEALRREAEKRADPYKTPRWDD</sequence>
<feature type="compositionally biased region" description="Basic and acidic residues" evidence="1">
    <location>
        <begin position="92"/>
        <end position="118"/>
    </location>
</feature>
<feature type="region of interest" description="Disordered" evidence="1">
    <location>
        <begin position="1"/>
        <end position="118"/>
    </location>
</feature>
<gene>
    <name evidence="2" type="ORF">G3I70_02830</name>
</gene>
<evidence type="ECO:0000313" key="2">
    <source>
        <dbReference type="EMBL" id="NEA21432.1"/>
    </source>
</evidence>
<comment type="caution">
    <text evidence="2">The sequence shown here is derived from an EMBL/GenBank/DDBJ whole genome shotgun (WGS) entry which is preliminary data.</text>
</comment>
<evidence type="ECO:0000313" key="3">
    <source>
        <dbReference type="Proteomes" id="UP000475532"/>
    </source>
</evidence>
<accession>A0A6L9Q8Q1</accession>
<organism evidence="2 3">
    <name type="scientific">Actinomadura bangladeshensis</name>
    <dbReference type="NCBI Taxonomy" id="453573"/>
    <lineage>
        <taxon>Bacteria</taxon>
        <taxon>Bacillati</taxon>
        <taxon>Actinomycetota</taxon>
        <taxon>Actinomycetes</taxon>
        <taxon>Streptosporangiales</taxon>
        <taxon>Thermomonosporaceae</taxon>
        <taxon>Actinomadura</taxon>
    </lineage>
</organism>
<protein>
    <submittedName>
        <fullName evidence="2">Uncharacterized protein</fullName>
    </submittedName>
</protein>
<feature type="compositionally biased region" description="Basic and acidic residues" evidence="1">
    <location>
        <begin position="36"/>
        <end position="47"/>
    </location>
</feature>
<feature type="compositionally biased region" description="Basic residues" evidence="1">
    <location>
        <begin position="48"/>
        <end position="63"/>
    </location>
</feature>
<dbReference type="AlphaFoldDB" id="A0A6L9Q8Q1"/>